<dbReference type="PANTHER" id="PTHR45138">
    <property type="entry name" value="REGULATORY COMPONENTS OF SENSORY TRANSDUCTION SYSTEM"/>
    <property type="match status" value="1"/>
</dbReference>
<dbReference type="Gene3D" id="3.30.70.270">
    <property type="match status" value="1"/>
</dbReference>
<proteinExistence type="predicted"/>
<feature type="transmembrane region" description="Helical" evidence="1">
    <location>
        <begin position="7"/>
        <end position="30"/>
    </location>
</feature>
<dbReference type="CDD" id="cd01949">
    <property type="entry name" value="GGDEF"/>
    <property type="match status" value="1"/>
</dbReference>
<evidence type="ECO:0000313" key="3">
    <source>
        <dbReference type="EMBL" id="MBB6637840.1"/>
    </source>
</evidence>
<dbReference type="SUPFAM" id="SSF55073">
    <property type="entry name" value="Nucleotide cyclase"/>
    <property type="match status" value="1"/>
</dbReference>
<organism evidence="3 4">
    <name type="scientific">Cohnella thailandensis</name>
    <dbReference type="NCBI Taxonomy" id="557557"/>
    <lineage>
        <taxon>Bacteria</taxon>
        <taxon>Bacillati</taxon>
        <taxon>Bacillota</taxon>
        <taxon>Bacilli</taxon>
        <taxon>Bacillales</taxon>
        <taxon>Paenibacillaceae</taxon>
        <taxon>Cohnella</taxon>
    </lineage>
</organism>
<name>A0A841T6Z5_9BACL</name>
<accession>A0A841T6Z5</accession>
<gene>
    <name evidence="3" type="ORF">H7B67_27250</name>
</gene>
<dbReference type="GO" id="GO:0005886">
    <property type="term" value="C:plasma membrane"/>
    <property type="evidence" value="ECO:0007669"/>
    <property type="project" value="TreeGrafter"/>
</dbReference>
<protein>
    <submittedName>
        <fullName evidence="3">GGDEF domain-containing protein</fullName>
    </submittedName>
</protein>
<dbReference type="GO" id="GO:0043709">
    <property type="term" value="P:cell adhesion involved in single-species biofilm formation"/>
    <property type="evidence" value="ECO:0007669"/>
    <property type="project" value="TreeGrafter"/>
</dbReference>
<evidence type="ECO:0000313" key="4">
    <source>
        <dbReference type="Proteomes" id="UP000535838"/>
    </source>
</evidence>
<dbReference type="SMART" id="SM00267">
    <property type="entry name" value="GGDEF"/>
    <property type="match status" value="1"/>
</dbReference>
<keyword evidence="1" id="KW-0472">Membrane</keyword>
<dbReference type="InterPro" id="IPR050469">
    <property type="entry name" value="Diguanylate_Cyclase"/>
</dbReference>
<dbReference type="PANTHER" id="PTHR45138:SF9">
    <property type="entry name" value="DIGUANYLATE CYCLASE DGCM-RELATED"/>
    <property type="match status" value="1"/>
</dbReference>
<dbReference type="NCBIfam" id="TIGR00254">
    <property type="entry name" value="GGDEF"/>
    <property type="match status" value="1"/>
</dbReference>
<feature type="domain" description="GGDEF" evidence="2">
    <location>
        <begin position="96"/>
        <end position="226"/>
    </location>
</feature>
<evidence type="ECO:0000256" key="1">
    <source>
        <dbReference type="SAM" id="Phobius"/>
    </source>
</evidence>
<dbReference type="InterPro" id="IPR000160">
    <property type="entry name" value="GGDEF_dom"/>
</dbReference>
<evidence type="ECO:0000259" key="2">
    <source>
        <dbReference type="PROSITE" id="PS50887"/>
    </source>
</evidence>
<dbReference type="GO" id="GO:0052621">
    <property type="term" value="F:diguanylate cyclase activity"/>
    <property type="evidence" value="ECO:0007669"/>
    <property type="project" value="TreeGrafter"/>
</dbReference>
<keyword evidence="1" id="KW-1133">Transmembrane helix</keyword>
<dbReference type="InterPro" id="IPR043128">
    <property type="entry name" value="Rev_trsase/Diguanyl_cyclase"/>
</dbReference>
<comment type="caution">
    <text evidence="3">The sequence shown here is derived from an EMBL/GenBank/DDBJ whole genome shotgun (WGS) entry which is preliminary data.</text>
</comment>
<dbReference type="Pfam" id="PF00990">
    <property type="entry name" value="GGDEF"/>
    <property type="match status" value="1"/>
</dbReference>
<keyword evidence="4" id="KW-1185">Reference proteome</keyword>
<sequence length="230" mass="25743">MERSGRFAGIGLGVLVSVSVALLAAAGTGWTGRELFVASSGIGFLLTLVPLGWHLGRKYDRMKERSVRDSLTCAYNRRFIEECFLRLSEQALRRSKKMTVTLIDVNDFKLINDTYGHLTGDHVLTRIVEALKERADRGEIVGRWGGDEFLLLSPYVERGAASSLYEQIEAKLESLSQSENKRVTVSIGSSVFPDDGVTLKQLVDNADWKMYEDKNRSKRDEALPPIRMNA</sequence>
<dbReference type="RefSeq" id="WP_185123052.1">
    <property type="nucleotide sequence ID" value="NZ_JACJVQ010000025.1"/>
</dbReference>
<reference evidence="3 4" key="1">
    <citation type="submission" date="2020-08" db="EMBL/GenBank/DDBJ databases">
        <title>Cohnella phylogeny.</title>
        <authorList>
            <person name="Dunlap C."/>
        </authorList>
    </citation>
    <scope>NUCLEOTIDE SEQUENCE [LARGE SCALE GENOMIC DNA]</scope>
    <source>
        <strain evidence="3 4">DSM 25241</strain>
    </source>
</reference>
<keyword evidence="1" id="KW-0812">Transmembrane</keyword>
<dbReference type="InterPro" id="IPR029787">
    <property type="entry name" value="Nucleotide_cyclase"/>
</dbReference>
<dbReference type="Proteomes" id="UP000535838">
    <property type="component" value="Unassembled WGS sequence"/>
</dbReference>
<dbReference type="AlphaFoldDB" id="A0A841T6Z5"/>
<feature type="transmembrane region" description="Helical" evidence="1">
    <location>
        <begin position="36"/>
        <end position="56"/>
    </location>
</feature>
<dbReference type="PROSITE" id="PS50887">
    <property type="entry name" value="GGDEF"/>
    <property type="match status" value="1"/>
</dbReference>
<dbReference type="EMBL" id="JACJVQ010000025">
    <property type="protein sequence ID" value="MBB6637840.1"/>
    <property type="molecule type" value="Genomic_DNA"/>
</dbReference>
<dbReference type="GO" id="GO:1902201">
    <property type="term" value="P:negative regulation of bacterial-type flagellum-dependent cell motility"/>
    <property type="evidence" value="ECO:0007669"/>
    <property type="project" value="TreeGrafter"/>
</dbReference>